<gene>
    <name evidence="1" type="ORF">PV05_08262</name>
</gene>
<protein>
    <recommendedName>
        <fullName evidence="3">F-box domain-containing protein</fullName>
    </recommendedName>
</protein>
<evidence type="ECO:0000313" key="1">
    <source>
        <dbReference type="EMBL" id="KIW52632.1"/>
    </source>
</evidence>
<evidence type="ECO:0008006" key="3">
    <source>
        <dbReference type="Google" id="ProtNLM"/>
    </source>
</evidence>
<dbReference type="AlphaFoldDB" id="A0A0D2CRL9"/>
<evidence type="ECO:0000313" key="2">
    <source>
        <dbReference type="Proteomes" id="UP000054342"/>
    </source>
</evidence>
<dbReference type="Proteomes" id="UP000054342">
    <property type="component" value="Unassembled WGS sequence"/>
</dbReference>
<sequence length="349" mass="40176">MDPPVAVSRLAPTDTADSDRRVDLAKFPPEILLMLPLRQSSLASMILVCKHYHRTLTPQLYQWVRCRSTEEERGQVPSERYKPHVLMKTLLSHPPLATRVRGLFLEKSVWSGTPDECDYLEPWWRDGIKLLKNLPNLKYLTIDLSWSFLLLIEPHMPKLKCVTIIDCGERILSPSFAAQLAQPCLTTLVLKREQSNAIRNSFCHPFNLGRQMEYRAQYPGQEIILDRVKLGSRVLKRYVKACSKGLRSFIWVWADDCPHKDYEDLYVTPEEDVTACNMLLTAELLPPLRNAVATLESLVLMHEKGRSCPFDGTILPSLTPFTTLRNLRIDATMLLGRRRCEEYWRSAPD</sequence>
<dbReference type="EMBL" id="KN847321">
    <property type="protein sequence ID" value="KIW52632.1"/>
    <property type="molecule type" value="Genomic_DNA"/>
</dbReference>
<name>A0A0D2CRL9_9EURO</name>
<dbReference type="Gene3D" id="3.80.10.10">
    <property type="entry name" value="Ribonuclease Inhibitor"/>
    <property type="match status" value="1"/>
</dbReference>
<accession>A0A0D2CRL9</accession>
<dbReference type="InterPro" id="IPR032675">
    <property type="entry name" value="LRR_dom_sf"/>
</dbReference>
<dbReference type="RefSeq" id="XP_013313216.1">
    <property type="nucleotide sequence ID" value="XM_013457762.1"/>
</dbReference>
<dbReference type="GeneID" id="25330170"/>
<organism evidence="1 2">
    <name type="scientific">Exophiala xenobiotica</name>
    <dbReference type="NCBI Taxonomy" id="348802"/>
    <lineage>
        <taxon>Eukaryota</taxon>
        <taxon>Fungi</taxon>
        <taxon>Dikarya</taxon>
        <taxon>Ascomycota</taxon>
        <taxon>Pezizomycotina</taxon>
        <taxon>Eurotiomycetes</taxon>
        <taxon>Chaetothyriomycetidae</taxon>
        <taxon>Chaetothyriales</taxon>
        <taxon>Herpotrichiellaceae</taxon>
        <taxon>Exophiala</taxon>
    </lineage>
</organism>
<dbReference type="HOGENOM" id="CLU_794609_0_0_1"/>
<proteinExistence type="predicted"/>
<keyword evidence="2" id="KW-1185">Reference proteome</keyword>
<reference evidence="1 2" key="1">
    <citation type="submission" date="2015-01" db="EMBL/GenBank/DDBJ databases">
        <title>The Genome Sequence of Exophiala xenobiotica CBS118157.</title>
        <authorList>
            <consortium name="The Broad Institute Genomics Platform"/>
            <person name="Cuomo C."/>
            <person name="de Hoog S."/>
            <person name="Gorbushina A."/>
            <person name="Stielow B."/>
            <person name="Teixiera M."/>
            <person name="Abouelleil A."/>
            <person name="Chapman S.B."/>
            <person name="Priest M."/>
            <person name="Young S.K."/>
            <person name="Wortman J."/>
            <person name="Nusbaum C."/>
            <person name="Birren B."/>
        </authorList>
    </citation>
    <scope>NUCLEOTIDE SEQUENCE [LARGE SCALE GENOMIC DNA]</scope>
    <source>
        <strain evidence="1 2">CBS 118157</strain>
    </source>
</reference>